<gene>
    <name evidence="3" type="ORF">EV685_3327</name>
</gene>
<dbReference type="PANTHER" id="PTHR36919">
    <property type="entry name" value="BLR1215 PROTEIN"/>
    <property type="match status" value="1"/>
</dbReference>
<proteinExistence type="predicted"/>
<dbReference type="AlphaFoldDB" id="A0A4Q7LFN6"/>
<feature type="signal peptide" evidence="1">
    <location>
        <begin position="1"/>
        <end position="20"/>
    </location>
</feature>
<protein>
    <submittedName>
        <fullName evidence="3">Uncharacterized protein (DUF2147 family)</fullName>
    </submittedName>
</protein>
<dbReference type="Pfam" id="PF09917">
    <property type="entry name" value="DUF2147"/>
    <property type="match status" value="1"/>
</dbReference>
<dbReference type="InterPro" id="IPR019223">
    <property type="entry name" value="DUF2147"/>
</dbReference>
<dbReference type="EMBL" id="SGWV01000011">
    <property type="protein sequence ID" value="RZS52138.1"/>
    <property type="molecule type" value="Genomic_DNA"/>
</dbReference>
<comment type="caution">
    <text evidence="3">The sequence shown here is derived from an EMBL/GenBank/DDBJ whole genome shotgun (WGS) entry which is preliminary data.</text>
</comment>
<evidence type="ECO:0000259" key="2">
    <source>
        <dbReference type="Pfam" id="PF09917"/>
    </source>
</evidence>
<dbReference type="PANTHER" id="PTHR36919:SF3">
    <property type="entry name" value="BLL5882 PROTEIN"/>
    <property type="match status" value="1"/>
</dbReference>
<sequence>MRALLTAVALTAGLAGAASAQEIDRLRALGARPAVDPLEGHWLASDPDGELSTRSVVHIYRRNGRLYGRIVRTLDAQGRELSPVCERCVGDLKGKRYTEIEFIRDLKPTSKGWTGGSVIDLRPGALQGALANCDLSLQDDDKAVLHGYLGLRWLGRSSTWVRHAEP</sequence>
<feature type="chain" id="PRO_5021005029" evidence="1">
    <location>
        <begin position="21"/>
        <end position="166"/>
    </location>
</feature>
<dbReference type="RefSeq" id="WP_130483141.1">
    <property type="nucleotide sequence ID" value="NZ_SGWV01000011.1"/>
</dbReference>
<dbReference type="Gene3D" id="2.40.128.520">
    <property type="match status" value="1"/>
</dbReference>
<dbReference type="Proteomes" id="UP000293433">
    <property type="component" value="Unassembled WGS sequence"/>
</dbReference>
<accession>A0A4Q7LFN6</accession>
<feature type="domain" description="DUF2147" evidence="2">
    <location>
        <begin position="40"/>
        <end position="162"/>
    </location>
</feature>
<evidence type="ECO:0000313" key="4">
    <source>
        <dbReference type="Proteomes" id="UP000293433"/>
    </source>
</evidence>
<reference evidence="3 4" key="1">
    <citation type="submission" date="2019-02" db="EMBL/GenBank/DDBJ databases">
        <title>Genomic Encyclopedia of Type Strains, Phase IV (KMG-IV): sequencing the most valuable type-strain genomes for metagenomic binning, comparative biology and taxonomic classification.</title>
        <authorList>
            <person name="Goeker M."/>
        </authorList>
    </citation>
    <scope>NUCLEOTIDE SEQUENCE [LARGE SCALE GENOMIC DNA]</scope>
    <source>
        <strain evidence="3 4">DSM 10617</strain>
    </source>
</reference>
<name>A0A4Q7LFN6_9BURK</name>
<keyword evidence="1" id="KW-0732">Signal</keyword>
<keyword evidence="4" id="KW-1185">Reference proteome</keyword>
<evidence type="ECO:0000256" key="1">
    <source>
        <dbReference type="SAM" id="SignalP"/>
    </source>
</evidence>
<organism evidence="3 4">
    <name type="scientific">Sphaerotilus mobilis</name>
    <dbReference type="NCBI Taxonomy" id="47994"/>
    <lineage>
        <taxon>Bacteria</taxon>
        <taxon>Pseudomonadati</taxon>
        <taxon>Pseudomonadota</taxon>
        <taxon>Betaproteobacteria</taxon>
        <taxon>Burkholderiales</taxon>
        <taxon>Sphaerotilaceae</taxon>
        <taxon>Sphaerotilus</taxon>
    </lineage>
</organism>
<dbReference type="OrthoDB" id="9814399at2"/>
<evidence type="ECO:0000313" key="3">
    <source>
        <dbReference type="EMBL" id="RZS52138.1"/>
    </source>
</evidence>